<evidence type="ECO:0008006" key="16">
    <source>
        <dbReference type="Google" id="ProtNLM"/>
    </source>
</evidence>
<feature type="binding site" description="axial binding residue" evidence="11">
    <location>
        <position position="527"/>
    </location>
    <ligand>
        <name>heme</name>
        <dbReference type="ChEBI" id="CHEBI:30413"/>
    </ligand>
    <ligandPart>
        <name>Fe</name>
        <dbReference type="ChEBI" id="CHEBI:18248"/>
    </ligandPart>
</feature>
<dbReference type="InterPro" id="IPR050651">
    <property type="entry name" value="Plant_Cytochrome_P450_Monoox"/>
</dbReference>
<comment type="caution">
    <text evidence="14">The sequence shown here is derived from an EMBL/GenBank/DDBJ whole genome shotgun (WGS) entry which is preliminary data.</text>
</comment>
<evidence type="ECO:0000313" key="14">
    <source>
        <dbReference type="EMBL" id="KAF5942401.1"/>
    </source>
</evidence>
<keyword evidence="3 11" id="KW-0349">Heme</keyword>
<dbReference type="Proteomes" id="UP000593564">
    <property type="component" value="Unassembled WGS sequence"/>
</dbReference>
<name>A0A7J7GR60_CAMSI</name>
<dbReference type="PANTHER" id="PTHR47947">
    <property type="entry name" value="CYTOCHROME P450 82C3-RELATED"/>
    <property type="match status" value="1"/>
</dbReference>
<reference evidence="14 15" key="2">
    <citation type="submission" date="2020-07" db="EMBL/GenBank/DDBJ databases">
        <title>Genome assembly of wild tea tree DASZ reveals pedigree and selection history of tea varieties.</title>
        <authorList>
            <person name="Zhang W."/>
        </authorList>
    </citation>
    <scope>NUCLEOTIDE SEQUENCE [LARGE SCALE GENOMIC DNA]</scope>
    <source>
        <strain evidence="15">cv. G240</strain>
        <tissue evidence="14">Leaf</tissue>
    </source>
</reference>
<keyword evidence="5 11" id="KW-0479">Metal-binding</keyword>
<evidence type="ECO:0000256" key="9">
    <source>
        <dbReference type="ARBA" id="ARBA00023033"/>
    </source>
</evidence>
<keyword evidence="7 12" id="KW-0560">Oxidoreductase</keyword>
<evidence type="ECO:0000256" key="12">
    <source>
        <dbReference type="RuleBase" id="RU000461"/>
    </source>
</evidence>
<evidence type="ECO:0000256" key="7">
    <source>
        <dbReference type="ARBA" id="ARBA00023002"/>
    </source>
</evidence>
<dbReference type="InterPro" id="IPR002401">
    <property type="entry name" value="Cyt_P450_E_grp-I"/>
</dbReference>
<evidence type="ECO:0000256" key="8">
    <source>
        <dbReference type="ARBA" id="ARBA00023004"/>
    </source>
</evidence>
<dbReference type="InterPro" id="IPR001128">
    <property type="entry name" value="Cyt_P450"/>
</dbReference>
<evidence type="ECO:0000256" key="3">
    <source>
        <dbReference type="ARBA" id="ARBA00022617"/>
    </source>
</evidence>
<dbReference type="GO" id="GO:0016020">
    <property type="term" value="C:membrane"/>
    <property type="evidence" value="ECO:0007669"/>
    <property type="project" value="UniProtKB-SubCell"/>
</dbReference>
<evidence type="ECO:0000256" key="4">
    <source>
        <dbReference type="ARBA" id="ARBA00022692"/>
    </source>
</evidence>
<evidence type="ECO:0000313" key="15">
    <source>
        <dbReference type="Proteomes" id="UP000593564"/>
    </source>
</evidence>
<reference evidence="15" key="1">
    <citation type="journal article" date="2020" name="Nat. Commun.">
        <title>Genome assembly of wild tea tree DASZ reveals pedigree and selection history of tea varieties.</title>
        <authorList>
            <person name="Zhang W."/>
            <person name="Zhang Y."/>
            <person name="Qiu H."/>
            <person name="Guo Y."/>
            <person name="Wan H."/>
            <person name="Zhang X."/>
            <person name="Scossa F."/>
            <person name="Alseekh S."/>
            <person name="Zhang Q."/>
            <person name="Wang P."/>
            <person name="Xu L."/>
            <person name="Schmidt M.H."/>
            <person name="Jia X."/>
            <person name="Li D."/>
            <person name="Zhu A."/>
            <person name="Guo F."/>
            <person name="Chen W."/>
            <person name="Ni D."/>
            <person name="Usadel B."/>
            <person name="Fernie A.R."/>
            <person name="Wen W."/>
        </authorList>
    </citation>
    <scope>NUCLEOTIDE SEQUENCE [LARGE SCALE GENOMIC DNA]</scope>
    <source>
        <strain evidence="15">cv. G240</strain>
    </source>
</reference>
<organism evidence="14 15">
    <name type="scientific">Camellia sinensis</name>
    <name type="common">Tea plant</name>
    <name type="synonym">Thea sinensis</name>
    <dbReference type="NCBI Taxonomy" id="4442"/>
    <lineage>
        <taxon>Eukaryota</taxon>
        <taxon>Viridiplantae</taxon>
        <taxon>Streptophyta</taxon>
        <taxon>Embryophyta</taxon>
        <taxon>Tracheophyta</taxon>
        <taxon>Spermatophyta</taxon>
        <taxon>Magnoliopsida</taxon>
        <taxon>eudicotyledons</taxon>
        <taxon>Gunneridae</taxon>
        <taxon>Pentapetalae</taxon>
        <taxon>asterids</taxon>
        <taxon>Ericales</taxon>
        <taxon>Theaceae</taxon>
        <taxon>Camellia</taxon>
    </lineage>
</organism>
<dbReference type="InterPro" id="IPR017972">
    <property type="entry name" value="Cyt_P450_CS"/>
</dbReference>
<keyword evidence="10" id="KW-0472">Membrane</keyword>
<protein>
    <recommendedName>
        <fullName evidence="16">Cytochrome P450</fullName>
    </recommendedName>
</protein>
<evidence type="ECO:0000256" key="5">
    <source>
        <dbReference type="ARBA" id="ARBA00022723"/>
    </source>
</evidence>
<gene>
    <name evidence="14" type="ORF">HYC85_020043</name>
</gene>
<dbReference type="Pfam" id="PF00067">
    <property type="entry name" value="p450"/>
    <property type="match status" value="1"/>
</dbReference>
<keyword evidence="15" id="KW-1185">Reference proteome</keyword>
<keyword evidence="4" id="KW-0812">Transmembrane</keyword>
<dbReference type="PRINTS" id="PR00385">
    <property type="entry name" value="P450"/>
</dbReference>
<evidence type="ECO:0000256" key="1">
    <source>
        <dbReference type="ARBA" id="ARBA00001971"/>
    </source>
</evidence>
<dbReference type="GO" id="GO:0004497">
    <property type="term" value="F:monooxygenase activity"/>
    <property type="evidence" value="ECO:0007669"/>
    <property type="project" value="UniProtKB-KW"/>
</dbReference>
<dbReference type="Gene3D" id="1.10.630.10">
    <property type="entry name" value="Cytochrome P450"/>
    <property type="match status" value="1"/>
</dbReference>
<dbReference type="GO" id="GO:0016705">
    <property type="term" value="F:oxidoreductase activity, acting on paired donors, with incorporation or reduction of molecular oxygen"/>
    <property type="evidence" value="ECO:0007669"/>
    <property type="project" value="InterPro"/>
</dbReference>
<dbReference type="InterPro" id="IPR036396">
    <property type="entry name" value="Cyt_P450_sf"/>
</dbReference>
<dbReference type="AlphaFoldDB" id="A0A7J7GR60"/>
<sequence>MLKIPRFLSFLPLLQKNQSPGAESGRPTRFPETKDFIAKLIRFDNQPEFKLLELAITNWSPSRSDLGELNHYKGGKKKHTSQKDHRENGGSQVVHHMSNHFPSPPTLVQAKTKEIQESAPKSTWDSHLGPSPSTKRATAPNSSSYFRQVWPHHLSPFRIQKGPRCQLSIGRGRMFQEKRHHLCRPATYPLRKTPQPQLQQYSCSLIWGPLAQSQVGRITTLEFFSTACLERTSNIREGEVKFLMNKLMKNCNSNGYSKVDLKSKFHELSFNAMTMMIIGKRFYGENVEDVEEAKLFQNLMKEHFELGKTSNPADLFPVLQCVDLFGMEKKMVAIAEKMDEFLQKLIDERRRINASTKTKSLIDNLLSLQETEPEFYTNEIVYGIIMVLLMAGTETSATTTEWAMSLLLNHPDTMTKVRAEIDDHVGQDRLIVEQDLPKLNFLTNVVNEALRLYSPAPLLLPHEASEDCTVGGYDVPQGTMLMVNALAIHRDPKLWENPTKFMPERFETRSCGDGYKFIPFSSGRRICPGTSLAYRMVGLVLGALIQSFEWRRVDEEEVDMAAGFGITMPKLKPLEAICKPRPLTSKNSLV</sequence>
<evidence type="ECO:0000256" key="10">
    <source>
        <dbReference type="ARBA" id="ARBA00023136"/>
    </source>
</evidence>
<proteinExistence type="inferred from homology"/>
<comment type="similarity">
    <text evidence="12">Belongs to the cytochrome P450 family.</text>
</comment>
<evidence type="ECO:0000256" key="2">
    <source>
        <dbReference type="ARBA" id="ARBA00004370"/>
    </source>
</evidence>
<feature type="compositionally biased region" description="Polar residues" evidence="13">
    <location>
        <begin position="119"/>
        <end position="141"/>
    </location>
</feature>
<dbReference type="PANTHER" id="PTHR47947:SF26">
    <property type="entry name" value="CYTOCHROME P450"/>
    <property type="match status" value="1"/>
</dbReference>
<evidence type="ECO:0000256" key="13">
    <source>
        <dbReference type="SAM" id="MobiDB-lite"/>
    </source>
</evidence>
<dbReference type="PROSITE" id="PS00086">
    <property type="entry name" value="CYTOCHROME_P450"/>
    <property type="match status" value="1"/>
</dbReference>
<dbReference type="PRINTS" id="PR00463">
    <property type="entry name" value="EP450I"/>
</dbReference>
<keyword evidence="9 12" id="KW-0503">Monooxygenase</keyword>
<dbReference type="GO" id="GO:0020037">
    <property type="term" value="F:heme binding"/>
    <property type="evidence" value="ECO:0007669"/>
    <property type="project" value="InterPro"/>
</dbReference>
<keyword evidence="6" id="KW-1133">Transmembrane helix</keyword>
<accession>A0A7J7GR60</accession>
<evidence type="ECO:0000256" key="11">
    <source>
        <dbReference type="PIRSR" id="PIRSR602401-1"/>
    </source>
</evidence>
<feature type="region of interest" description="Disordered" evidence="13">
    <location>
        <begin position="65"/>
        <end position="141"/>
    </location>
</feature>
<dbReference type="EMBL" id="JACBKZ010000009">
    <property type="protein sequence ID" value="KAF5942401.1"/>
    <property type="molecule type" value="Genomic_DNA"/>
</dbReference>
<comment type="cofactor">
    <cofactor evidence="1 11">
        <name>heme</name>
        <dbReference type="ChEBI" id="CHEBI:30413"/>
    </cofactor>
</comment>
<dbReference type="SUPFAM" id="SSF48264">
    <property type="entry name" value="Cytochrome P450"/>
    <property type="match status" value="1"/>
</dbReference>
<dbReference type="GO" id="GO:0005506">
    <property type="term" value="F:iron ion binding"/>
    <property type="evidence" value="ECO:0007669"/>
    <property type="project" value="InterPro"/>
</dbReference>
<comment type="subcellular location">
    <subcellularLocation>
        <location evidence="2">Membrane</location>
    </subcellularLocation>
</comment>
<keyword evidence="8 11" id="KW-0408">Iron</keyword>
<evidence type="ECO:0000256" key="6">
    <source>
        <dbReference type="ARBA" id="ARBA00022989"/>
    </source>
</evidence>